<feature type="signal peptide" evidence="8">
    <location>
        <begin position="1"/>
        <end position="21"/>
    </location>
</feature>
<dbReference type="InterPro" id="IPR009057">
    <property type="entry name" value="Homeodomain-like_sf"/>
</dbReference>
<dbReference type="RefSeq" id="WP_158462345.1">
    <property type="nucleotide sequence ID" value="NZ_VZAD01000008.1"/>
</dbReference>
<dbReference type="PROSITE" id="PS00041">
    <property type="entry name" value="HTH_ARAC_FAMILY_1"/>
    <property type="match status" value="1"/>
</dbReference>
<evidence type="ECO:0000259" key="9">
    <source>
        <dbReference type="PROSITE" id="PS01124"/>
    </source>
</evidence>
<dbReference type="GO" id="GO:0003700">
    <property type="term" value="F:DNA-binding transcription factor activity"/>
    <property type="evidence" value="ECO:0007669"/>
    <property type="project" value="InterPro"/>
</dbReference>
<dbReference type="Gene3D" id="3.30.565.10">
    <property type="entry name" value="Histidine kinase-like ATPase, C-terminal domain"/>
    <property type="match status" value="1"/>
</dbReference>
<dbReference type="Pfam" id="PF00072">
    <property type="entry name" value="Response_reg"/>
    <property type="match status" value="1"/>
</dbReference>
<dbReference type="InterPro" id="IPR011044">
    <property type="entry name" value="Quino_amine_DH_bsu"/>
</dbReference>
<dbReference type="SUPFAM" id="SSF52172">
    <property type="entry name" value="CheY-like"/>
    <property type="match status" value="1"/>
</dbReference>
<evidence type="ECO:0000256" key="6">
    <source>
        <dbReference type="ARBA" id="ARBA00023163"/>
    </source>
</evidence>
<dbReference type="InterPro" id="IPR005467">
    <property type="entry name" value="His_kinase_dom"/>
</dbReference>
<evidence type="ECO:0000313" key="13">
    <source>
        <dbReference type="Proteomes" id="UP000384372"/>
    </source>
</evidence>
<dbReference type="InterPro" id="IPR001789">
    <property type="entry name" value="Sig_transdc_resp-reg_receiver"/>
</dbReference>
<evidence type="ECO:0000313" key="12">
    <source>
        <dbReference type="EMBL" id="MQP10498.1"/>
    </source>
</evidence>
<dbReference type="OrthoDB" id="717811at2"/>
<reference evidence="12 13" key="1">
    <citation type="submission" date="2019-09" db="EMBL/GenBank/DDBJ databases">
        <title>Distinct polysaccharide growth profiles of human intestinal Prevotella copri isolates.</title>
        <authorList>
            <person name="Fehlner-Peach H."/>
            <person name="Magnabosco C."/>
            <person name="Raghavan V."/>
            <person name="Scher J.U."/>
            <person name="Tett A."/>
            <person name="Cox L.M."/>
            <person name="Gottsegen C."/>
            <person name="Watters A."/>
            <person name="Wiltshire- Gordon J.D."/>
            <person name="Segata N."/>
            <person name="Bonneau R."/>
            <person name="Littman D.R."/>
        </authorList>
    </citation>
    <scope>NUCLEOTIDE SEQUENCE [LARGE SCALE GENOMIC DNA]</scope>
    <source>
        <strain evidence="13">iAQ1173</strain>
    </source>
</reference>
<dbReference type="SUPFAM" id="SSF46689">
    <property type="entry name" value="Homeodomain-like"/>
    <property type="match status" value="1"/>
</dbReference>
<evidence type="ECO:0000256" key="1">
    <source>
        <dbReference type="ARBA" id="ARBA00000085"/>
    </source>
</evidence>
<dbReference type="FunFam" id="1.10.287.130:FF:000045">
    <property type="entry name" value="Two-component system sensor histidine kinase/response regulator"/>
    <property type="match status" value="1"/>
</dbReference>
<feature type="domain" description="HTH araC/xylS-type" evidence="9">
    <location>
        <begin position="1243"/>
        <end position="1342"/>
    </location>
</feature>
<dbReference type="PROSITE" id="PS01124">
    <property type="entry name" value="HTH_ARAC_FAMILY_2"/>
    <property type="match status" value="1"/>
</dbReference>
<evidence type="ECO:0000259" key="10">
    <source>
        <dbReference type="PROSITE" id="PS50109"/>
    </source>
</evidence>
<feature type="chain" id="PRO_5025590872" description="histidine kinase" evidence="8">
    <location>
        <begin position="22"/>
        <end position="1344"/>
    </location>
</feature>
<dbReference type="Proteomes" id="UP000384372">
    <property type="component" value="Unassembled WGS sequence"/>
</dbReference>
<dbReference type="Gene3D" id="2.130.10.10">
    <property type="entry name" value="YVTN repeat-like/Quinoprotein amine dehydrogenase"/>
    <property type="match status" value="3"/>
</dbReference>
<dbReference type="SMART" id="SM00342">
    <property type="entry name" value="HTH_ARAC"/>
    <property type="match status" value="1"/>
</dbReference>
<dbReference type="GO" id="GO:0043565">
    <property type="term" value="F:sequence-specific DNA binding"/>
    <property type="evidence" value="ECO:0007669"/>
    <property type="project" value="InterPro"/>
</dbReference>
<dbReference type="PANTHER" id="PTHR43547:SF2">
    <property type="entry name" value="HYBRID SIGNAL TRANSDUCTION HISTIDINE KINASE C"/>
    <property type="match status" value="1"/>
</dbReference>
<dbReference type="SUPFAM" id="SSF47384">
    <property type="entry name" value="Homodimeric domain of signal transducing histidine kinase"/>
    <property type="match status" value="1"/>
</dbReference>
<dbReference type="SUPFAM" id="SSF69322">
    <property type="entry name" value="Tricorn protease domain 2"/>
    <property type="match status" value="1"/>
</dbReference>
<dbReference type="SUPFAM" id="SSF55874">
    <property type="entry name" value="ATPase domain of HSP90 chaperone/DNA topoisomerase II/histidine kinase"/>
    <property type="match status" value="1"/>
</dbReference>
<keyword evidence="5" id="KW-0238">DNA-binding</keyword>
<protein>
    <recommendedName>
        <fullName evidence="2">histidine kinase</fullName>
        <ecNumber evidence="2">2.7.13.3</ecNumber>
    </recommendedName>
</protein>
<dbReference type="Pfam" id="PF07495">
    <property type="entry name" value="Y_Y_Y"/>
    <property type="match status" value="1"/>
</dbReference>
<gene>
    <name evidence="12" type="ORF">F7D20_00615</name>
</gene>
<dbReference type="Gene3D" id="1.10.10.60">
    <property type="entry name" value="Homeodomain-like"/>
    <property type="match status" value="1"/>
</dbReference>
<keyword evidence="13" id="KW-1185">Reference proteome</keyword>
<evidence type="ECO:0000256" key="2">
    <source>
        <dbReference type="ARBA" id="ARBA00012438"/>
    </source>
</evidence>
<dbReference type="InterPro" id="IPR004358">
    <property type="entry name" value="Sig_transdc_His_kin-like_C"/>
</dbReference>
<dbReference type="PROSITE" id="PS51257">
    <property type="entry name" value="PROKAR_LIPOPROTEIN"/>
    <property type="match status" value="1"/>
</dbReference>
<dbReference type="PROSITE" id="PS50109">
    <property type="entry name" value="HIS_KIN"/>
    <property type="match status" value="1"/>
</dbReference>
<dbReference type="InterPro" id="IPR018060">
    <property type="entry name" value="HTH_AraC"/>
</dbReference>
<dbReference type="InterPro" id="IPR003661">
    <property type="entry name" value="HisK_dim/P_dom"/>
</dbReference>
<dbReference type="InterPro" id="IPR015943">
    <property type="entry name" value="WD40/YVTN_repeat-like_dom_sf"/>
</dbReference>
<dbReference type="InterPro" id="IPR003594">
    <property type="entry name" value="HATPase_dom"/>
</dbReference>
<feature type="domain" description="Response regulatory" evidence="11">
    <location>
        <begin position="1095"/>
        <end position="1210"/>
    </location>
</feature>
<dbReference type="SMART" id="SM00387">
    <property type="entry name" value="HATPase_c"/>
    <property type="match status" value="1"/>
</dbReference>
<evidence type="ECO:0000256" key="3">
    <source>
        <dbReference type="ARBA" id="ARBA00022553"/>
    </source>
</evidence>
<dbReference type="EMBL" id="VZAD01000008">
    <property type="protein sequence ID" value="MQP10498.1"/>
    <property type="molecule type" value="Genomic_DNA"/>
</dbReference>
<dbReference type="PROSITE" id="PS50110">
    <property type="entry name" value="RESPONSE_REGULATORY"/>
    <property type="match status" value="1"/>
</dbReference>
<dbReference type="InterPro" id="IPR013658">
    <property type="entry name" value="SGL"/>
</dbReference>
<name>A0A6A7W835_9BACT</name>
<evidence type="ECO:0000256" key="7">
    <source>
        <dbReference type="PROSITE-ProRule" id="PRU00169"/>
    </source>
</evidence>
<dbReference type="EC" id="2.7.13.3" evidence="2"/>
<dbReference type="Pfam" id="PF02518">
    <property type="entry name" value="HATPase_c"/>
    <property type="match status" value="1"/>
</dbReference>
<dbReference type="SMART" id="SM00388">
    <property type="entry name" value="HisKA"/>
    <property type="match status" value="1"/>
</dbReference>
<comment type="catalytic activity">
    <reaction evidence="1">
        <text>ATP + protein L-histidine = ADP + protein N-phospho-L-histidine.</text>
        <dbReference type="EC" id="2.7.13.3"/>
    </reaction>
</comment>
<evidence type="ECO:0000259" key="11">
    <source>
        <dbReference type="PROSITE" id="PS50110"/>
    </source>
</evidence>
<evidence type="ECO:0000256" key="5">
    <source>
        <dbReference type="ARBA" id="ARBA00023125"/>
    </source>
</evidence>
<dbReference type="Gene3D" id="1.10.287.130">
    <property type="match status" value="1"/>
</dbReference>
<proteinExistence type="predicted"/>
<dbReference type="InterPro" id="IPR036890">
    <property type="entry name" value="HATPase_C_sf"/>
</dbReference>
<evidence type="ECO:0000256" key="8">
    <source>
        <dbReference type="SAM" id="SignalP"/>
    </source>
</evidence>
<organism evidence="12 13">
    <name type="scientific">Segatella copri</name>
    <dbReference type="NCBI Taxonomy" id="165179"/>
    <lineage>
        <taxon>Bacteria</taxon>
        <taxon>Pseudomonadati</taxon>
        <taxon>Bacteroidota</taxon>
        <taxon>Bacteroidia</taxon>
        <taxon>Bacteroidales</taxon>
        <taxon>Prevotellaceae</taxon>
        <taxon>Segatella</taxon>
    </lineage>
</organism>
<dbReference type="InterPro" id="IPR018062">
    <property type="entry name" value="HTH_AraC-typ_CS"/>
</dbReference>
<keyword evidence="3 7" id="KW-0597">Phosphoprotein</keyword>
<evidence type="ECO:0000256" key="4">
    <source>
        <dbReference type="ARBA" id="ARBA00023015"/>
    </source>
</evidence>
<dbReference type="PANTHER" id="PTHR43547">
    <property type="entry name" value="TWO-COMPONENT HISTIDINE KINASE"/>
    <property type="match status" value="1"/>
</dbReference>
<dbReference type="PRINTS" id="PR00344">
    <property type="entry name" value="BCTRLSENSOR"/>
</dbReference>
<dbReference type="InterPro" id="IPR011123">
    <property type="entry name" value="Y_Y_Y"/>
</dbReference>
<dbReference type="Pfam" id="PF07494">
    <property type="entry name" value="Reg_prop"/>
    <property type="match status" value="3"/>
</dbReference>
<dbReference type="Gene3D" id="2.60.40.10">
    <property type="entry name" value="Immunoglobulins"/>
    <property type="match status" value="1"/>
</dbReference>
<dbReference type="SUPFAM" id="SSF50969">
    <property type="entry name" value="YVTN repeat-like/Quinoprotein amine dehydrogenase"/>
    <property type="match status" value="1"/>
</dbReference>
<dbReference type="GO" id="GO:0000155">
    <property type="term" value="F:phosphorelay sensor kinase activity"/>
    <property type="evidence" value="ECO:0007669"/>
    <property type="project" value="InterPro"/>
</dbReference>
<dbReference type="Pfam" id="PF12833">
    <property type="entry name" value="HTH_18"/>
    <property type="match status" value="1"/>
</dbReference>
<dbReference type="Gene3D" id="3.40.50.2300">
    <property type="match status" value="1"/>
</dbReference>
<feature type="modified residue" description="4-aspartylphosphate" evidence="7">
    <location>
        <position position="1143"/>
    </location>
</feature>
<dbReference type="CDD" id="cd00082">
    <property type="entry name" value="HisKA"/>
    <property type="match status" value="1"/>
</dbReference>
<keyword evidence="6" id="KW-0804">Transcription</keyword>
<dbReference type="SMART" id="SM00448">
    <property type="entry name" value="REC"/>
    <property type="match status" value="1"/>
</dbReference>
<dbReference type="InterPro" id="IPR013783">
    <property type="entry name" value="Ig-like_fold"/>
</dbReference>
<dbReference type="Pfam" id="PF00512">
    <property type="entry name" value="HisKA"/>
    <property type="match status" value="1"/>
</dbReference>
<dbReference type="InterPro" id="IPR011110">
    <property type="entry name" value="Reg_prop"/>
</dbReference>
<dbReference type="InterPro" id="IPR036097">
    <property type="entry name" value="HisK_dim/P_sf"/>
</dbReference>
<sequence>MKRTKVFYNALILLATLLLTACQERKNTPPVISSPEKNLVLSDHISNQKVMSICEDKYGQIWIGTFRGLNKYDGNQYHQYYCVDDSLGLPDNHISHIYRDSHNRLWVATVNGVCLYQTNGNFKRISINGTNKNIEKILEDKEGRIFFLTITDIYQYDENTNTAIIKLSKMLEKNCFHISCHIDRKDVMWIVTSYSVKGYRTKDLKLIAKSPVQSYPITSFLLDGHQLYLSGYNGMQLFDTDTRKWQHLPAALQDLQFPNDMVNCIHPYGAKGNLLLSTTKHGLFYFNAQKGTILPQSDKNFPFEVPDMQVNKMLTDTKGNLWLGSEDDGVKTIYRYKDMFNSMPALQRAIGKQPVLSVAADRNHHLWISTKKNGLYMYDLQTQQLKDIPMVSYSNGNKKNAIINIFVDSSNHLWLANGDHVAKYQYDGNHLNKVASYPCFMPIDICQDAKGNIWVSTASVNIYCISAQSGEMTKKQLFPITLCFIPCIMHLQNGNMLISAFYKPILEMNGDNFDIQEFKVNPEDWKKCIKRSVYIPTKNYQDRKGNIWLGTVTNGLLKYDAKSHKLTTIAGISCSDISSIEEDRDGNIWVSTQYGLNKIDGKTEKVTTYNEADGVKGFQFYDRASCKLSDGTLIFGGTQGLTIFNPQNVNTNQQISLLFETLKVHNEIMLPGKNGCIEESMEESPHIHLSYKQNSFSIAFSAIDYSDYKHIHYFYQMAGFDNTWIDAGNNNEAYYSNLPAGNYTFKVKMVGKDSNNTIAEKSIQVSISPEPWNSWWAWCLYLIIMGCVGFVIYRQKMRISIEKNMTQKAKDEKEQEQRINKMNMSFFANISHEFRTPLTMISGPVEQLCESESINKHDKLLLNIINRSVDRMLRLVNQLLDFNKLENDTLRLHVKQTDIITEMKRIIDLFIVNTEEKGITLNCHGLEGSYLMLLDSDKLEKIINNLMSNAMKFTPRGGKIDVSFDTGTTNKGEQIITITVADTGKGIPENEVENIFKRYYQLNNQSTGTINWGTGIGLYYARSLAVLHHGNLKAGNRKDCQGAIFTVTLPTNESLYAADEKALLEQDQKMAFPLHDSQKVADKVSQDNSTDNRPKILIVDDDTEVVHYLRTLLASSYHIIYRFDAESALKATREEEPSLILSDVVMPGMNGYDLCKEIKQDIQLCHIPVILVTAKTTAESQVEGLNSGADAYVTKPFTPKVLLAMINSQLTNREKTKTILTNATETDKNVEEVLSPQDKLFMDELYHMMEQELSNSELDVNKVTKLMHISRTKLYYKVKGLTGENPSIFFKTYKLNRAATLIVEGKYNISEIAYMTGFNTLSHFSTSFKKQFGCTPSEYSKKKY</sequence>
<dbReference type="CDD" id="cd17574">
    <property type="entry name" value="REC_OmpR"/>
    <property type="match status" value="1"/>
</dbReference>
<accession>A0A6A7W835</accession>
<keyword evidence="8" id="KW-0732">Signal</keyword>
<feature type="domain" description="Histidine kinase" evidence="10">
    <location>
        <begin position="829"/>
        <end position="1053"/>
    </location>
</feature>
<dbReference type="InterPro" id="IPR011006">
    <property type="entry name" value="CheY-like_superfamily"/>
</dbReference>
<comment type="caution">
    <text evidence="12">The sequence shown here is derived from an EMBL/GenBank/DDBJ whole genome shotgun (WGS) entry which is preliminary data.</text>
</comment>
<dbReference type="Pfam" id="PF08450">
    <property type="entry name" value="SGL"/>
    <property type="match status" value="1"/>
</dbReference>
<keyword evidence="4" id="KW-0805">Transcription regulation</keyword>